<accession>A0A1I6K743</accession>
<protein>
    <recommendedName>
        <fullName evidence="3">DUF7982 domain-containing protein</fullName>
    </recommendedName>
</protein>
<dbReference type="EMBL" id="FOZK01000001">
    <property type="protein sequence ID" value="SFR86974.1"/>
    <property type="molecule type" value="Genomic_DNA"/>
</dbReference>
<dbReference type="OrthoDB" id="214277at2157"/>
<evidence type="ECO:0000313" key="5">
    <source>
        <dbReference type="Proteomes" id="UP000199062"/>
    </source>
</evidence>
<feature type="domain" description="DUF7982" evidence="3">
    <location>
        <begin position="37"/>
        <end position="304"/>
    </location>
</feature>
<evidence type="ECO:0000256" key="1">
    <source>
        <dbReference type="SAM" id="MobiDB-lite"/>
    </source>
</evidence>
<feature type="transmembrane region" description="Helical" evidence="2">
    <location>
        <begin position="92"/>
        <end position="110"/>
    </location>
</feature>
<keyword evidence="2" id="KW-0812">Transmembrane</keyword>
<feature type="transmembrane region" description="Helical" evidence="2">
    <location>
        <begin position="69"/>
        <end position="86"/>
    </location>
</feature>
<evidence type="ECO:0000256" key="2">
    <source>
        <dbReference type="SAM" id="Phobius"/>
    </source>
</evidence>
<dbReference type="AlphaFoldDB" id="A0A1I6K743"/>
<keyword evidence="5" id="KW-1185">Reference proteome</keyword>
<evidence type="ECO:0000313" key="4">
    <source>
        <dbReference type="EMBL" id="SFR86974.1"/>
    </source>
</evidence>
<feature type="region of interest" description="Disordered" evidence="1">
    <location>
        <begin position="1"/>
        <end position="37"/>
    </location>
</feature>
<dbReference type="Proteomes" id="UP000199062">
    <property type="component" value="Unassembled WGS sequence"/>
</dbReference>
<feature type="compositionally biased region" description="Acidic residues" evidence="1">
    <location>
        <begin position="24"/>
        <end position="35"/>
    </location>
</feature>
<dbReference type="RefSeq" id="WP_089813200.1">
    <property type="nucleotide sequence ID" value="NZ_FOZK01000001.1"/>
</dbReference>
<keyword evidence="2" id="KW-0472">Membrane</keyword>
<reference evidence="4 5" key="1">
    <citation type="submission" date="2016-10" db="EMBL/GenBank/DDBJ databases">
        <authorList>
            <person name="de Groot N.N."/>
        </authorList>
    </citation>
    <scope>NUCLEOTIDE SEQUENCE [LARGE SCALE GENOMIC DNA]</scope>
    <source>
        <strain evidence="4 5">CGMCC 1.10457</strain>
    </source>
</reference>
<evidence type="ECO:0000259" key="3">
    <source>
        <dbReference type="Pfam" id="PF25939"/>
    </source>
</evidence>
<dbReference type="Pfam" id="PF25939">
    <property type="entry name" value="DUF7982"/>
    <property type="match status" value="1"/>
</dbReference>
<gene>
    <name evidence="4" type="ORF">SAMN05216559_0290</name>
</gene>
<sequence>MSSETPATDPEAQPNEPPASADEPSADDASPEEPDRETLLAELERQRAEADRLRESYVRARRSQYRRTALGFAVLGALATAGGVLFPETRTVLLALGGTGLFAALLTWFVTPERFVSADVGDAVYEALARNQERLCLVLGLSEERVYVPTGSIDERSESIGVRLYVPQREKWTLPGADALESLFVVTGDAATRGVSLEPTGETLFREFEAALGGPLASDPPELVGQVREAVVEQFEIAGALRTDLDLEGGRLTLDVTDGAYGSIARFDHPVVSTVAVALARGLNRPVTVELDDADGEAVATLRWDVERSADSDGTENGDETE</sequence>
<proteinExistence type="predicted"/>
<name>A0A1I6K743_9EURY</name>
<dbReference type="InterPro" id="IPR058288">
    <property type="entry name" value="DUF7982"/>
</dbReference>
<keyword evidence="2" id="KW-1133">Transmembrane helix</keyword>
<dbReference type="STRING" id="767519.SAMN05216559_0290"/>
<organism evidence="4 5">
    <name type="scientific">Halomicrobium zhouii</name>
    <dbReference type="NCBI Taxonomy" id="767519"/>
    <lineage>
        <taxon>Archaea</taxon>
        <taxon>Methanobacteriati</taxon>
        <taxon>Methanobacteriota</taxon>
        <taxon>Stenosarchaea group</taxon>
        <taxon>Halobacteria</taxon>
        <taxon>Halobacteriales</taxon>
        <taxon>Haloarculaceae</taxon>
        <taxon>Halomicrobium</taxon>
    </lineage>
</organism>